<feature type="domain" description="Cdc6 C-terminal" evidence="14">
    <location>
        <begin position="801"/>
        <end position="881"/>
    </location>
</feature>
<keyword evidence="5" id="KW-0479">Metal-binding</keyword>
<evidence type="ECO:0000256" key="12">
    <source>
        <dbReference type="SAM" id="MobiDB-lite"/>
    </source>
</evidence>
<evidence type="ECO:0000256" key="4">
    <source>
        <dbReference type="ARBA" id="ARBA00022705"/>
    </source>
</evidence>
<keyword evidence="4 11" id="KW-0235">DNA replication</keyword>
<evidence type="ECO:0000256" key="6">
    <source>
        <dbReference type="ARBA" id="ARBA00022741"/>
    </source>
</evidence>
<evidence type="ECO:0000259" key="14">
    <source>
        <dbReference type="SMART" id="SM01074"/>
    </source>
</evidence>
<comment type="function">
    <text evidence="11">Component of the origin recognition complex (ORC) that binds origins of replication. DNA-binding is ATP-dependent, however specific DNA sequences that define origins of replication have not been identified so far. ORC is required to assemble the pre-replication complex necessary to initiate DNA replication.</text>
</comment>
<feature type="region of interest" description="Disordered" evidence="12">
    <location>
        <begin position="327"/>
        <end position="447"/>
    </location>
</feature>
<dbReference type="SMART" id="SM01074">
    <property type="entry name" value="Cdc6_C"/>
    <property type="match status" value="1"/>
</dbReference>
<feature type="compositionally biased region" description="Polar residues" evidence="12">
    <location>
        <begin position="406"/>
        <end position="422"/>
    </location>
</feature>
<dbReference type="AlphaFoldDB" id="A0AAJ7J7P1"/>
<gene>
    <name evidence="16" type="primary">LOC108628799</name>
</gene>
<dbReference type="InterPro" id="IPR054425">
    <property type="entry name" value="Cdc6_ORC1-like_ATPase_lid"/>
</dbReference>
<dbReference type="InterPro" id="IPR027417">
    <property type="entry name" value="P-loop_NTPase"/>
</dbReference>
<evidence type="ECO:0000256" key="10">
    <source>
        <dbReference type="ARBA" id="ARBA00023242"/>
    </source>
</evidence>
<feature type="compositionally biased region" description="Basic and acidic residues" evidence="12">
    <location>
        <begin position="385"/>
        <end position="400"/>
    </location>
</feature>
<proteinExistence type="inferred from homology"/>
<dbReference type="Gene3D" id="1.10.8.60">
    <property type="match status" value="1"/>
</dbReference>
<organism evidence="15 16">
    <name type="scientific">Ceratina calcarata</name>
    <dbReference type="NCBI Taxonomy" id="156304"/>
    <lineage>
        <taxon>Eukaryota</taxon>
        <taxon>Metazoa</taxon>
        <taxon>Ecdysozoa</taxon>
        <taxon>Arthropoda</taxon>
        <taxon>Hexapoda</taxon>
        <taxon>Insecta</taxon>
        <taxon>Pterygota</taxon>
        <taxon>Neoptera</taxon>
        <taxon>Endopterygota</taxon>
        <taxon>Hymenoptera</taxon>
        <taxon>Apocrita</taxon>
        <taxon>Aculeata</taxon>
        <taxon>Apoidea</taxon>
        <taxon>Anthophila</taxon>
        <taxon>Apidae</taxon>
        <taxon>Ceratina</taxon>
        <taxon>Zadontomerus</taxon>
    </lineage>
</organism>
<dbReference type="CDD" id="cd00009">
    <property type="entry name" value="AAA"/>
    <property type="match status" value="1"/>
</dbReference>
<dbReference type="GO" id="GO:0033314">
    <property type="term" value="P:mitotic DNA replication checkpoint signaling"/>
    <property type="evidence" value="ECO:0007669"/>
    <property type="project" value="TreeGrafter"/>
</dbReference>
<name>A0AAJ7J7P1_9HYME</name>
<protein>
    <recommendedName>
        <fullName evidence="3 11">Origin recognition complex subunit 1</fullName>
    </recommendedName>
</protein>
<feature type="compositionally biased region" description="Polar residues" evidence="12">
    <location>
        <begin position="338"/>
        <end position="348"/>
    </location>
</feature>
<dbReference type="KEGG" id="ccal:108628799"/>
<dbReference type="InterPro" id="IPR015163">
    <property type="entry name" value="Cdc6_C"/>
</dbReference>
<evidence type="ECO:0000313" key="16">
    <source>
        <dbReference type="RefSeq" id="XP_017886459.1"/>
    </source>
</evidence>
<evidence type="ECO:0000256" key="5">
    <source>
        <dbReference type="ARBA" id="ARBA00022723"/>
    </source>
</evidence>
<keyword evidence="10 11" id="KW-0539">Nucleus</keyword>
<dbReference type="GO" id="GO:0006270">
    <property type="term" value="P:DNA replication initiation"/>
    <property type="evidence" value="ECO:0007669"/>
    <property type="project" value="TreeGrafter"/>
</dbReference>
<dbReference type="GO" id="GO:0016887">
    <property type="term" value="F:ATP hydrolysis activity"/>
    <property type="evidence" value="ECO:0007669"/>
    <property type="project" value="InterPro"/>
</dbReference>
<feature type="domain" description="AAA+ ATPase" evidence="13">
    <location>
        <begin position="556"/>
        <end position="705"/>
    </location>
</feature>
<evidence type="ECO:0000256" key="3">
    <source>
        <dbReference type="ARBA" id="ARBA00019081"/>
    </source>
</evidence>
<evidence type="ECO:0000256" key="1">
    <source>
        <dbReference type="ARBA" id="ARBA00004123"/>
    </source>
</evidence>
<evidence type="ECO:0000313" key="15">
    <source>
        <dbReference type="Proteomes" id="UP000694925"/>
    </source>
</evidence>
<dbReference type="Proteomes" id="UP000694925">
    <property type="component" value="Unplaced"/>
</dbReference>
<dbReference type="SUPFAM" id="SSF52540">
    <property type="entry name" value="P-loop containing nucleoside triphosphate hydrolases"/>
    <property type="match status" value="1"/>
</dbReference>
<dbReference type="GO" id="GO:0003688">
    <property type="term" value="F:DNA replication origin binding"/>
    <property type="evidence" value="ECO:0007669"/>
    <property type="project" value="TreeGrafter"/>
</dbReference>
<comment type="similarity">
    <text evidence="2 11">Belongs to the ORC1 family.</text>
</comment>
<feature type="compositionally biased region" description="Basic residues" evidence="12">
    <location>
        <begin position="105"/>
        <end position="118"/>
    </location>
</feature>
<feature type="compositionally biased region" description="Basic and acidic residues" evidence="12">
    <location>
        <begin position="141"/>
        <end position="162"/>
    </location>
</feature>
<evidence type="ECO:0000259" key="13">
    <source>
        <dbReference type="SMART" id="SM00382"/>
    </source>
</evidence>
<dbReference type="Gene3D" id="3.40.50.300">
    <property type="entry name" value="P-loop containing nucleotide triphosphate hydrolases"/>
    <property type="match status" value="1"/>
</dbReference>
<dbReference type="GO" id="GO:0005524">
    <property type="term" value="F:ATP binding"/>
    <property type="evidence" value="ECO:0007669"/>
    <property type="project" value="UniProtKB-KW"/>
</dbReference>
<evidence type="ECO:0000256" key="2">
    <source>
        <dbReference type="ARBA" id="ARBA00008398"/>
    </source>
</evidence>
<dbReference type="PANTHER" id="PTHR10763">
    <property type="entry name" value="CELL DIVISION CONTROL PROTEIN 6-RELATED"/>
    <property type="match status" value="1"/>
</dbReference>
<reference evidence="16" key="1">
    <citation type="submission" date="2025-08" db="UniProtKB">
        <authorList>
            <consortium name="RefSeq"/>
        </authorList>
    </citation>
    <scope>IDENTIFICATION</scope>
    <source>
        <tissue evidence="16">Whole body</tissue>
    </source>
</reference>
<keyword evidence="7 11" id="KW-0067">ATP-binding</keyword>
<dbReference type="GeneID" id="108628799"/>
<accession>A0AAJ7J7P1</accession>
<keyword evidence="9 11" id="KW-0238">DNA-binding</keyword>
<keyword evidence="6 11" id="KW-0547">Nucleotide-binding</keyword>
<evidence type="ECO:0000256" key="9">
    <source>
        <dbReference type="ARBA" id="ARBA00023125"/>
    </source>
</evidence>
<dbReference type="GO" id="GO:0005664">
    <property type="term" value="C:nuclear origin of replication recognition complex"/>
    <property type="evidence" value="ECO:0007669"/>
    <property type="project" value="TreeGrafter"/>
</dbReference>
<sequence>MAYKLNNCTDNQITIILDADSDLEQDDHNTVQRPQTKTSTKIKNAKKVNLDTSSDAENIFQANKYALPKRNLQTGRISLKVKLKKSAELSLYSIDTDSDYEKPIRKRHNRLERQRKKSHSEVESEGSYTDSKDNSVNIESINKKDEINENVDEKSIKNDLPRNSRNRRPPSKLSYYQCETLPPNSPTLRTRSSVNYNEDRLLAKAIITNIKYEQTKKKENKVLIGNKQNLESAQSTVKKNTNIASKNDKETYDKTNSKIRNAKSLKKTDKVDVIRNDKLDLMKKVEEITNKDSLPPMSTVASINITTKKVQEVTKEDSVISTPAVTPVKSIRQKRIISESTQKDVQQPDNNDNNTEEESSADVNKRIKISSAVNSSTPVKRSARKNSEHRRMIDNKNNSDEEKESSVNTCQDIKISSTPGRSSSRRKVKTEYRQIIDDTNNSDDERESLADMCRNIKISSPKKRILTPKKGSDSQKAIELHLEEIHLSTPKSRTVKCSQLTPSLGKRKSTLLKPATPLQEARSRLHVSAVPKSLPCREEEFNNIFTFLRGKLEDKSGGCMYISGVPGTGKTATVNEAVRCLQKLIMKGELADFDYVAINGMKLTEPRQAYVQILKQLDGRVTTWEQAYRILDKRFHTANSKMTLLLVDELDFVCTKRQDVVYNLLDWPTKSTAQLVVITIANTMDLPERVLMGRVTSRLGLTRLTFQPYNYKQLQEIVMSRLKDFRGFRAEAVQLAARKVSAVSGDARRALDICRRAMEIAESQNAEMISLQNVTQAVSEMIASAKVQAIKHCSKMEQIFLQAMSAEVTRTSIEEAYFIDVFRQLESICSFDGIEIPSVTEVLAVCGRLGANRLLICEHSRNDIYQKILLNVSPDDIHYAIQELDFTS</sequence>
<dbReference type="PANTHER" id="PTHR10763:SF23">
    <property type="entry name" value="ORIGIN RECOGNITION COMPLEX SUBUNIT 1"/>
    <property type="match status" value="1"/>
</dbReference>
<dbReference type="InterPro" id="IPR050311">
    <property type="entry name" value="ORC1/CDC6"/>
</dbReference>
<dbReference type="FunFam" id="1.10.8.60:FF:000062">
    <property type="entry name" value="Origin recognition complex subunit 1"/>
    <property type="match status" value="1"/>
</dbReference>
<dbReference type="CTD" id="4998"/>
<dbReference type="Pfam" id="PF00004">
    <property type="entry name" value="AAA"/>
    <property type="match status" value="1"/>
</dbReference>
<keyword evidence="8" id="KW-0460">Magnesium</keyword>
<dbReference type="Pfam" id="PF09079">
    <property type="entry name" value="WHD_Cdc6"/>
    <property type="match status" value="1"/>
</dbReference>
<evidence type="ECO:0000256" key="8">
    <source>
        <dbReference type="ARBA" id="ARBA00022842"/>
    </source>
</evidence>
<evidence type="ECO:0000256" key="11">
    <source>
        <dbReference type="RuleBase" id="RU365058"/>
    </source>
</evidence>
<dbReference type="InterPro" id="IPR003959">
    <property type="entry name" value="ATPase_AAA_core"/>
</dbReference>
<dbReference type="GO" id="GO:0046872">
    <property type="term" value="F:metal ion binding"/>
    <property type="evidence" value="ECO:0007669"/>
    <property type="project" value="UniProtKB-KW"/>
</dbReference>
<dbReference type="InterPro" id="IPR003593">
    <property type="entry name" value="AAA+_ATPase"/>
</dbReference>
<comment type="subcellular location">
    <subcellularLocation>
        <location evidence="1 11">Nucleus</location>
    </subcellularLocation>
</comment>
<evidence type="ECO:0000256" key="7">
    <source>
        <dbReference type="ARBA" id="ARBA00022840"/>
    </source>
</evidence>
<feature type="region of interest" description="Disordered" evidence="12">
    <location>
        <begin position="105"/>
        <end position="191"/>
    </location>
</feature>
<dbReference type="SMART" id="SM00382">
    <property type="entry name" value="AAA"/>
    <property type="match status" value="1"/>
</dbReference>
<dbReference type="CDD" id="cd08768">
    <property type="entry name" value="Cdc6_C"/>
    <property type="match status" value="1"/>
</dbReference>
<dbReference type="FunFam" id="3.40.50.300:FF:000199">
    <property type="entry name" value="Origin recognition complex subunit 1"/>
    <property type="match status" value="1"/>
</dbReference>
<comment type="subunit">
    <text evidence="11">ORC is composed of six subunits.</text>
</comment>
<feature type="compositionally biased region" description="Polar residues" evidence="12">
    <location>
        <begin position="126"/>
        <end position="140"/>
    </location>
</feature>
<keyword evidence="15" id="KW-1185">Reference proteome</keyword>
<dbReference type="RefSeq" id="XP_017886459.1">
    <property type="nucleotide sequence ID" value="XM_018030970.2"/>
</dbReference>
<dbReference type="Pfam" id="PF22606">
    <property type="entry name" value="Cdc6-ORC-like_ATPase_lid"/>
    <property type="match status" value="1"/>
</dbReference>